<keyword evidence="1" id="KW-0732">Signal</keyword>
<dbReference type="PANTHER" id="PTHR23412">
    <property type="entry name" value="STEREOCILIN RELATED"/>
    <property type="match status" value="1"/>
</dbReference>
<dbReference type="EMBL" id="JACVVK020000508">
    <property type="protein sequence ID" value="KAK7469679.1"/>
    <property type="molecule type" value="Genomic_DNA"/>
</dbReference>
<evidence type="ECO:0000256" key="1">
    <source>
        <dbReference type="ARBA" id="ARBA00022729"/>
    </source>
</evidence>
<reference evidence="3 4" key="1">
    <citation type="journal article" date="2023" name="Sci. Data">
        <title>Genome assembly of the Korean intertidal mud-creeper Batillaria attramentaria.</title>
        <authorList>
            <person name="Patra A.K."/>
            <person name="Ho P.T."/>
            <person name="Jun S."/>
            <person name="Lee S.J."/>
            <person name="Kim Y."/>
            <person name="Won Y.J."/>
        </authorList>
    </citation>
    <scope>NUCLEOTIDE SEQUENCE [LARGE SCALE GENOMIC DNA]</scope>
    <source>
        <strain evidence="3">Wonlab-2016</strain>
    </source>
</reference>
<accession>A0ABD0JBT8</accession>
<proteinExistence type="predicted"/>
<organism evidence="3 4">
    <name type="scientific">Batillaria attramentaria</name>
    <dbReference type="NCBI Taxonomy" id="370345"/>
    <lineage>
        <taxon>Eukaryota</taxon>
        <taxon>Metazoa</taxon>
        <taxon>Spiralia</taxon>
        <taxon>Lophotrochozoa</taxon>
        <taxon>Mollusca</taxon>
        <taxon>Gastropoda</taxon>
        <taxon>Caenogastropoda</taxon>
        <taxon>Sorbeoconcha</taxon>
        <taxon>Cerithioidea</taxon>
        <taxon>Batillariidae</taxon>
        <taxon>Batillaria</taxon>
    </lineage>
</organism>
<evidence type="ECO:0000313" key="4">
    <source>
        <dbReference type="Proteomes" id="UP001519460"/>
    </source>
</evidence>
<keyword evidence="4" id="KW-1185">Reference proteome</keyword>
<name>A0ABD0JBT8_9CAEN</name>
<dbReference type="Proteomes" id="UP001519460">
    <property type="component" value="Unassembled WGS sequence"/>
</dbReference>
<protein>
    <submittedName>
        <fullName evidence="3">Uncharacterized protein</fullName>
    </submittedName>
</protein>
<sequence>MGDFASVMTSQQIKDLNKDDFETCADSLGDVTSWSQDQKSALAGKAKTSWQQPSQWGDRLMTAGTIAQGLTPSELSSTDMKLDYLSALGQKEGWTEPQEEAAFNKWLTSENSGEASSITGDQLSQLGHFVCGAKPEIIRSIPASAYKEAMSEIGDVSCSMAKRKEWANLAVKSLGPVTSWSSDQSAAVGSVMAGLSSSQMSKLSLNQLSQMELDTFKMIPPAEFNSLTVEQLKGLSSAHAQTVTEEQAKLLSPEKRKALIALGSTITAPAVSNDAAGSGAPGGSKYDHSHSGVLHSGCNTGDHRHLRWWFCQTSLNSACVCKSGTYFKQSSDQHDNVILKERGS</sequence>
<dbReference type="AlphaFoldDB" id="A0ABD0JBT8"/>
<evidence type="ECO:0000256" key="2">
    <source>
        <dbReference type="ARBA" id="ARBA00023180"/>
    </source>
</evidence>
<keyword evidence="2" id="KW-0325">Glycoprotein</keyword>
<evidence type="ECO:0000313" key="3">
    <source>
        <dbReference type="EMBL" id="KAK7469679.1"/>
    </source>
</evidence>
<dbReference type="InterPro" id="IPR026664">
    <property type="entry name" value="Stereocilin-rel"/>
</dbReference>
<comment type="caution">
    <text evidence="3">The sequence shown here is derived from an EMBL/GenBank/DDBJ whole genome shotgun (WGS) entry which is preliminary data.</text>
</comment>
<gene>
    <name evidence="3" type="ORF">BaRGS_00036308</name>
</gene>
<dbReference type="PANTHER" id="PTHR23412:SF17">
    <property type="entry name" value="OTOANCORIN"/>
    <property type="match status" value="1"/>
</dbReference>